<dbReference type="Proteomes" id="UP000028521">
    <property type="component" value="Unassembled WGS sequence"/>
</dbReference>
<keyword evidence="5" id="KW-0812">Transmembrane</keyword>
<accession>A0A084TMC6</accession>
<evidence type="ECO:0000256" key="1">
    <source>
        <dbReference type="ARBA" id="ARBA00004442"/>
    </source>
</evidence>
<sequence length="463" mass="52137">MMKMNKRKSLIWVFATLCTVFIQAQDKKAWTLEDCVNYALENNISIKQTELDTEIADQDLITAKGDFLPNLSANASQNWNFGSFIGQDGNRVSIDSRGNSFGVNTGVTLFNGFRKTSVYQQAKLGIESSQLQLDILKDNISVNVVNSYLNILLNKENLKVAEEQILISEKQVQQLSDLVDAGVRPRADLYEVQAQLASDRERLTNVQNSLDLALLGLTQLLQISNEGFDVEDIELSLPEVLVEHKSSNDIFNYAIQNRPEIKKAELDIETSELSVDIAKSAYYPTLSFGAGLGTSYQHFQGQKDLRAVVDQSTNPPTISLVDNGFMQQLEDNLGYNFGFRLDIPIFNRFQTKANVSRAEINKKRIELSLDQAKQDLRSTIEQAYADAKAAFKQFESSQVSLDAQKESFKNAQESYNLGVMNSFEFEQVRNRLVNAEANLINAKYNFVFTTKVLDFYLGKPITE</sequence>
<dbReference type="OrthoDB" id="9811587at2"/>
<dbReference type="AlphaFoldDB" id="A0A084TMC6"/>
<dbReference type="GO" id="GO:0015288">
    <property type="term" value="F:porin activity"/>
    <property type="evidence" value="ECO:0007669"/>
    <property type="project" value="TreeGrafter"/>
</dbReference>
<dbReference type="InterPro" id="IPR051906">
    <property type="entry name" value="TolC-like"/>
</dbReference>
<keyword evidence="7" id="KW-0998">Cell outer membrane</keyword>
<evidence type="ECO:0000256" key="7">
    <source>
        <dbReference type="ARBA" id="ARBA00023237"/>
    </source>
</evidence>
<dbReference type="GO" id="GO:1990281">
    <property type="term" value="C:efflux pump complex"/>
    <property type="evidence" value="ECO:0007669"/>
    <property type="project" value="TreeGrafter"/>
</dbReference>
<dbReference type="STRING" id="1197477.IA57_03030"/>
<evidence type="ECO:0000256" key="5">
    <source>
        <dbReference type="ARBA" id="ARBA00022692"/>
    </source>
</evidence>
<dbReference type="Gene3D" id="1.20.1600.10">
    <property type="entry name" value="Outer membrane efflux proteins (OEP)"/>
    <property type="match status" value="1"/>
</dbReference>
<feature type="chain" id="PRO_5001782961" evidence="9">
    <location>
        <begin position="25"/>
        <end position="463"/>
    </location>
</feature>
<dbReference type="GO" id="GO:0009279">
    <property type="term" value="C:cell outer membrane"/>
    <property type="evidence" value="ECO:0007669"/>
    <property type="project" value="UniProtKB-SubCell"/>
</dbReference>
<proteinExistence type="inferred from homology"/>
<keyword evidence="3" id="KW-0813">Transport</keyword>
<protein>
    <submittedName>
        <fullName evidence="10">Transporter</fullName>
    </submittedName>
</protein>
<reference evidence="10 11" key="1">
    <citation type="journal article" date="2014" name="Genome Announc.">
        <title>Draft Genome Sequence of the Algicidal Bacterium Mangrovimonas yunxiaonensis Strain LY01.</title>
        <authorList>
            <person name="Li Y."/>
            <person name="Zhu H."/>
            <person name="Li C."/>
            <person name="Zhang H."/>
            <person name="Chen Z."/>
            <person name="Zheng W."/>
            <person name="Xu H."/>
            <person name="Zheng T."/>
        </authorList>
    </citation>
    <scope>NUCLEOTIDE SEQUENCE [LARGE SCALE GENOMIC DNA]</scope>
    <source>
        <strain evidence="10 11">LY01</strain>
    </source>
</reference>
<keyword evidence="9" id="KW-0732">Signal</keyword>
<evidence type="ECO:0000313" key="11">
    <source>
        <dbReference type="Proteomes" id="UP000028521"/>
    </source>
</evidence>
<evidence type="ECO:0000256" key="6">
    <source>
        <dbReference type="ARBA" id="ARBA00023136"/>
    </source>
</evidence>
<comment type="caution">
    <text evidence="10">The sequence shown here is derived from an EMBL/GenBank/DDBJ whole genome shotgun (WGS) entry which is preliminary data.</text>
</comment>
<dbReference type="GO" id="GO:0015562">
    <property type="term" value="F:efflux transmembrane transporter activity"/>
    <property type="evidence" value="ECO:0007669"/>
    <property type="project" value="InterPro"/>
</dbReference>
<keyword evidence="11" id="KW-1185">Reference proteome</keyword>
<dbReference type="InterPro" id="IPR003423">
    <property type="entry name" value="OMP_efflux"/>
</dbReference>
<feature type="signal peptide" evidence="9">
    <location>
        <begin position="1"/>
        <end position="24"/>
    </location>
</feature>
<keyword evidence="4" id="KW-1134">Transmembrane beta strand</keyword>
<comment type="similarity">
    <text evidence="2">Belongs to the outer membrane factor (OMF) (TC 1.B.17) family.</text>
</comment>
<evidence type="ECO:0000256" key="3">
    <source>
        <dbReference type="ARBA" id="ARBA00022448"/>
    </source>
</evidence>
<reference evidence="11" key="2">
    <citation type="submission" date="2014-07" db="EMBL/GenBank/DDBJ databases">
        <title>Genome sequence of Mangrovimonas yunxiaonensis.</title>
        <authorList>
            <person name="Li Y."/>
            <person name="Zheng T."/>
        </authorList>
    </citation>
    <scope>NUCLEOTIDE SEQUENCE [LARGE SCALE GENOMIC DNA]</scope>
    <source>
        <strain evidence="11">LY01</strain>
    </source>
</reference>
<dbReference type="eggNOG" id="COG1538">
    <property type="taxonomic scope" value="Bacteria"/>
</dbReference>
<evidence type="ECO:0000256" key="4">
    <source>
        <dbReference type="ARBA" id="ARBA00022452"/>
    </source>
</evidence>
<feature type="coiled-coil region" evidence="8">
    <location>
        <begin position="355"/>
        <end position="382"/>
    </location>
</feature>
<dbReference type="EMBL" id="JPFK01000003">
    <property type="protein sequence ID" value="KFB01862.1"/>
    <property type="molecule type" value="Genomic_DNA"/>
</dbReference>
<dbReference type="PANTHER" id="PTHR30026">
    <property type="entry name" value="OUTER MEMBRANE PROTEIN TOLC"/>
    <property type="match status" value="1"/>
</dbReference>
<evidence type="ECO:0000256" key="2">
    <source>
        <dbReference type="ARBA" id="ARBA00007613"/>
    </source>
</evidence>
<dbReference type="Pfam" id="PF02321">
    <property type="entry name" value="OEP"/>
    <property type="match status" value="2"/>
</dbReference>
<comment type="subcellular location">
    <subcellularLocation>
        <location evidence="1">Cell outer membrane</location>
    </subcellularLocation>
</comment>
<evidence type="ECO:0000313" key="10">
    <source>
        <dbReference type="EMBL" id="KFB01862.1"/>
    </source>
</evidence>
<evidence type="ECO:0000256" key="9">
    <source>
        <dbReference type="SAM" id="SignalP"/>
    </source>
</evidence>
<dbReference type="SUPFAM" id="SSF56954">
    <property type="entry name" value="Outer membrane efflux proteins (OEP)"/>
    <property type="match status" value="1"/>
</dbReference>
<name>A0A084TMC6_9FLAO</name>
<keyword evidence="6" id="KW-0472">Membrane</keyword>
<gene>
    <name evidence="10" type="ORF">IA57_03030</name>
</gene>
<keyword evidence="8" id="KW-0175">Coiled coil</keyword>
<evidence type="ECO:0000256" key="8">
    <source>
        <dbReference type="SAM" id="Coils"/>
    </source>
</evidence>
<organism evidence="10 11">
    <name type="scientific">Mangrovimonas yunxiaonensis</name>
    <dbReference type="NCBI Taxonomy" id="1197477"/>
    <lineage>
        <taxon>Bacteria</taxon>
        <taxon>Pseudomonadati</taxon>
        <taxon>Bacteroidota</taxon>
        <taxon>Flavobacteriia</taxon>
        <taxon>Flavobacteriales</taxon>
        <taxon>Flavobacteriaceae</taxon>
        <taxon>Mangrovimonas</taxon>
    </lineage>
</organism>
<dbReference type="PANTHER" id="PTHR30026:SF20">
    <property type="entry name" value="OUTER MEMBRANE PROTEIN TOLC"/>
    <property type="match status" value="1"/>
</dbReference>